<dbReference type="NCBIfam" id="TIGR00057">
    <property type="entry name" value="L-threonylcarbamoyladenylate synthase"/>
    <property type="match status" value="1"/>
</dbReference>
<dbReference type="PANTHER" id="PTHR17490">
    <property type="entry name" value="SUA5"/>
    <property type="match status" value="1"/>
</dbReference>
<dbReference type="PANTHER" id="PTHR17490:SF16">
    <property type="entry name" value="THREONYLCARBAMOYL-AMP SYNTHASE"/>
    <property type="match status" value="1"/>
</dbReference>
<comment type="subcellular location">
    <subcellularLocation>
        <location evidence="1 13">Cytoplasm</location>
    </subcellularLocation>
</comment>
<dbReference type="Pfam" id="PF03481">
    <property type="entry name" value="Sua5_C"/>
    <property type="match status" value="1"/>
</dbReference>
<evidence type="ECO:0000256" key="1">
    <source>
        <dbReference type="ARBA" id="ARBA00004496"/>
    </source>
</evidence>
<evidence type="ECO:0000256" key="9">
    <source>
        <dbReference type="ARBA" id="ARBA00022741"/>
    </source>
</evidence>
<keyword evidence="6 13" id="KW-0808">Transferase</keyword>
<dbReference type="EMBL" id="JAUSUO010000003">
    <property type="protein sequence ID" value="MDQ0342920.1"/>
    <property type="molecule type" value="Genomic_DNA"/>
</dbReference>
<dbReference type="Gene3D" id="3.40.50.11030">
    <property type="entry name" value="Threonylcarbamoyl-AMP synthase, C-terminal domain"/>
    <property type="match status" value="1"/>
</dbReference>
<reference evidence="15 16" key="1">
    <citation type="submission" date="2023-07" db="EMBL/GenBank/DDBJ databases">
        <title>Genomic Encyclopedia of Type Strains, Phase IV (KMG-IV): sequencing the most valuable type-strain genomes for metagenomic binning, comparative biology and taxonomic classification.</title>
        <authorList>
            <person name="Goeker M."/>
        </authorList>
    </citation>
    <scope>NUCLEOTIDE SEQUENCE [LARGE SCALE GENOMIC DNA]</scope>
    <source>
        <strain evidence="15 16">DSM 27848</strain>
    </source>
</reference>
<keyword evidence="10 13" id="KW-0067">ATP-binding</keyword>
<evidence type="ECO:0000313" key="16">
    <source>
        <dbReference type="Proteomes" id="UP001232343"/>
    </source>
</evidence>
<dbReference type="Proteomes" id="UP001232343">
    <property type="component" value="Unassembled WGS sequence"/>
</dbReference>
<dbReference type="InterPro" id="IPR005145">
    <property type="entry name" value="Sua5_C"/>
</dbReference>
<evidence type="ECO:0000256" key="6">
    <source>
        <dbReference type="ARBA" id="ARBA00022679"/>
    </source>
</evidence>
<proteinExistence type="inferred from homology"/>
<dbReference type="InterPro" id="IPR006070">
    <property type="entry name" value="Sua5-like_dom"/>
</dbReference>
<comment type="catalytic activity">
    <reaction evidence="12 13">
        <text>L-threonine + hydrogencarbonate + ATP = L-threonylcarbamoyladenylate + diphosphate + H2O</text>
        <dbReference type="Rhea" id="RHEA:36407"/>
        <dbReference type="ChEBI" id="CHEBI:15377"/>
        <dbReference type="ChEBI" id="CHEBI:17544"/>
        <dbReference type="ChEBI" id="CHEBI:30616"/>
        <dbReference type="ChEBI" id="CHEBI:33019"/>
        <dbReference type="ChEBI" id="CHEBI:57926"/>
        <dbReference type="ChEBI" id="CHEBI:73682"/>
        <dbReference type="EC" id="2.7.7.87"/>
    </reaction>
</comment>
<evidence type="ECO:0000256" key="5">
    <source>
        <dbReference type="ARBA" id="ARBA00022490"/>
    </source>
</evidence>
<dbReference type="InterPro" id="IPR017945">
    <property type="entry name" value="DHBP_synth_RibB-like_a/b_dom"/>
</dbReference>
<dbReference type="Gene3D" id="3.90.870.10">
    <property type="entry name" value="DHBP synthase"/>
    <property type="match status" value="1"/>
</dbReference>
<keyword evidence="5 13" id="KW-0963">Cytoplasm</keyword>
<feature type="domain" description="YrdC-like" evidence="14">
    <location>
        <begin position="18"/>
        <end position="205"/>
    </location>
</feature>
<dbReference type="InterPro" id="IPR010923">
    <property type="entry name" value="T(6)A37_SUA5"/>
</dbReference>
<dbReference type="InterPro" id="IPR050156">
    <property type="entry name" value="TC-AMP_synthase_SUA5"/>
</dbReference>
<evidence type="ECO:0000256" key="8">
    <source>
        <dbReference type="ARBA" id="ARBA00022695"/>
    </source>
</evidence>
<evidence type="ECO:0000256" key="2">
    <source>
        <dbReference type="ARBA" id="ARBA00007663"/>
    </source>
</evidence>
<evidence type="ECO:0000256" key="12">
    <source>
        <dbReference type="ARBA" id="ARBA00048366"/>
    </source>
</evidence>
<evidence type="ECO:0000256" key="11">
    <source>
        <dbReference type="ARBA" id="ARBA00029774"/>
    </source>
</evidence>
<evidence type="ECO:0000256" key="4">
    <source>
        <dbReference type="ARBA" id="ARBA00015492"/>
    </source>
</evidence>
<dbReference type="GO" id="GO:0061710">
    <property type="term" value="F:L-threonylcarbamoyladenylate synthase"/>
    <property type="evidence" value="ECO:0007669"/>
    <property type="project" value="UniProtKB-EC"/>
</dbReference>
<dbReference type="PROSITE" id="PS51163">
    <property type="entry name" value="YRDC"/>
    <property type="match status" value="1"/>
</dbReference>
<name>A0ABU0D3D5_9BACI</name>
<protein>
    <recommendedName>
        <fullName evidence="4 13">Threonylcarbamoyl-AMP synthase</fullName>
        <shortName evidence="13">TC-AMP synthase</shortName>
        <ecNumber evidence="3 13">2.7.7.87</ecNumber>
    </recommendedName>
    <alternativeName>
        <fullName evidence="11 13">L-threonylcarbamoyladenylate synthase</fullName>
    </alternativeName>
</protein>
<dbReference type="Pfam" id="PF01300">
    <property type="entry name" value="Sua5_yciO_yrdC"/>
    <property type="match status" value="1"/>
</dbReference>
<comment type="similarity">
    <text evidence="2 13">Belongs to the SUA5 family.</text>
</comment>
<evidence type="ECO:0000313" key="15">
    <source>
        <dbReference type="EMBL" id="MDQ0342920.1"/>
    </source>
</evidence>
<dbReference type="InterPro" id="IPR038385">
    <property type="entry name" value="Sua5/YwlC_C"/>
</dbReference>
<keyword evidence="8 13" id="KW-0548">Nucleotidyltransferase</keyword>
<sequence length="349" mass="37380">MKTERWSVDKNVDSKISYPQINEAASMLINNEVVAFPTETVYGLGANAKSDDAVAKIFAAKGRPADNPLIVHISSTNELQALVAEIPEKSMKLMNAFWPGPLTLIFQKKQGAVSEYVTAGLDTVAIRMPDHPVALALISASGLPIAAPSANQSGKPSPTTADHVAKDLGGKIAGIVDGGATGVGVESTVIDCTGTTPVILRPGGVSKEEIESIINHVEIDSSLKNKEEKPKSPGMKYKHYAPVAPLFLVDGEPSWIQTLINEKRNQGLKVGVLASTENATSYDADIIRQCGSRNNLTEVAHSLYDSLRSFDEAQLDIIFSEVYPETGVGAAIMNRLEKAAGHNWIHQKK</sequence>
<evidence type="ECO:0000256" key="10">
    <source>
        <dbReference type="ARBA" id="ARBA00022840"/>
    </source>
</evidence>
<evidence type="ECO:0000256" key="13">
    <source>
        <dbReference type="PIRNR" id="PIRNR004930"/>
    </source>
</evidence>
<dbReference type="PIRSF" id="PIRSF004930">
    <property type="entry name" value="Tln_factor_SUA5"/>
    <property type="match status" value="1"/>
</dbReference>
<evidence type="ECO:0000256" key="7">
    <source>
        <dbReference type="ARBA" id="ARBA00022694"/>
    </source>
</evidence>
<keyword evidence="7 13" id="KW-0819">tRNA processing</keyword>
<dbReference type="RefSeq" id="WP_244681517.1">
    <property type="nucleotide sequence ID" value="NZ_JALIRM010000006.1"/>
</dbReference>
<accession>A0ABU0D3D5</accession>
<dbReference type="EC" id="2.7.7.87" evidence="3 13"/>
<keyword evidence="16" id="KW-1185">Reference proteome</keyword>
<comment type="caution">
    <text evidence="15">The sequence shown here is derived from an EMBL/GenBank/DDBJ whole genome shotgun (WGS) entry which is preliminary data.</text>
</comment>
<evidence type="ECO:0000256" key="3">
    <source>
        <dbReference type="ARBA" id="ARBA00012584"/>
    </source>
</evidence>
<organism evidence="15 16">
    <name type="scientific">Lederbergia wuyishanensis</name>
    <dbReference type="NCBI Taxonomy" id="1347903"/>
    <lineage>
        <taxon>Bacteria</taxon>
        <taxon>Bacillati</taxon>
        <taxon>Bacillota</taxon>
        <taxon>Bacilli</taxon>
        <taxon>Bacillales</taxon>
        <taxon>Bacillaceae</taxon>
        <taxon>Lederbergia</taxon>
    </lineage>
</organism>
<evidence type="ECO:0000259" key="14">
    <source>
        <dbReference type="PROSITE" id="PS51163"/>
    </source>
</evidence>
<keyword evidence="9 13" id="KW-0547">Nucleotide-binding</keyword>
<dbReference type="SUPFAM" id="SSF55821">
    <property type="entry name" value="YrdC/RibB"/>
    <property type="match status" value="1"/>
</dbReference>
<comment type="function">
    <text evidence="13">Required for the formation of a threonylcarbamoyl group on adenosine at position 37 (t(6)A37) in tRNAs that read codons beginning with adenine.</text>
</comment>
<gene>
    <name evidence="15" type="ORF">J2S14_001734</name>
</gene>